<feature type="domain" description="RING-type" evidence="9">
    <location>
        <begin position="373"/>
        <end position="418"/>
    </location>
</feature>
<dbReference type="InterPro" id="IPR001841">
    <property type="entry name" value="Znf_RING"/>
</dbReference>
<feature type="compositionally biased region" description="Polar residues" evidence="7">
    <location>
        <begin position="592"/>
        <end position="607"/>
    </location>
</feature>
<dbReference type="OrthoDB" id="687730at2759"/>
<feature type="compositionally biased region" description="Polar residues" evidence="7">
    <location>
        <begin position="444"/>
        <end position="462"/>
    </location>
</feature>
<dbReference type="PANTHER" id="PTHR15067">
    <property type="entry name" value="E3 UBIQUITIN-PROTEIN LIGASE RNF8"/>
    <property type="match status" value="1"/>
</dbReference>
<dbReference type="SUPFAM" id="SSF57850">
    <property type="entry name" value="RING/U-box"/>
    <property type="match status" value="1"/>
</dbReference>
<dbReference type="GO" id="GO:0061630">
    <property type="term" value="F:ubiquitin protein ligase activity"/>
    <property type="evidence" value="ECO:0007669"/>
    <property type="project" value="TreeGrafter"/>
</dbReference>
<feature type="compositionally biased region" description="Low complexity" evidence="7">
    <location>
        <begin position="137"/>
        <end position="146"/>
    </location>
</feature>
<dbReference type="GO" id="GO:0005829">
    <property type="term" value="C:cytosol"/>
    <property type="evidence" value="ECO:0007669"/>
    <property type="project" value="TreeGrafter"/>
</dbReference>
<dbReference type="PROSITE" id="PS50089">
    <property type="entry name" value="ZF_RING_2"/>
    <property type="match status" value="1"/>
</dbReference>
<dbReference type="InterPro" id="IPR013083">
    <property type="entry name" value="Znf_RING/FYVE/PHD"/>
</dbReference>
<name>A0A5N6KTN2_9ROSI</name>
<comment type="caution">
    <text evidence="10">The sequence shown here is derived from an EMBL/GenBank/DDBJ whole genome shotgun (WGS) entry which is preliminary data.</text>
</comment>
<dbReference type="GO" id="GO:0006511">
    <property type="term" value="P:ubiquitin-dependent protein catabolic process"/>
    <property type="evidence" value="ECO:0007669"/>
    <property type="project" value="TreeGrafter"/>
</dbReference>
<keyword evidence="3 6" id="KW-0863">Zinc-finger</keyword>
<dbReference type="EMBL" id="VIBQ01000012">
    <property type="protein sequence ID" value="KAB8343222.1"/>
    <property type="molecule type" value="Genomic_DNA"/>
</dbReference>
<dbReference type="GO" id="GO:0016567">
    <property type="term" value="P:protein ubiquitination"/>
    <property type="evidence" value="ECO:0007669"/>
    <property type="project" value="TreeGrafter"/>
</dbReference>
<organism evidence="10 11">
    <name type="scientific">Carpinus fangiana</name>
    <dbReference type="NCBI Taxonomy" id="176857"/>
    <lineage>
        <taxon>Eukaryota</taxon>
        <taxon>Viridiplantae</taxon>
        <taxon>Streptophyta</taxon>
        <taxon>Embryophyta</taxon>
        <taxon>Tracheophyta</taxon>
        <taxon>Spermatophyta</taxon>
        <taxon>Magnoliopsida</taxon>
        <taxon>eudicotyledons</taxon>
        <taxon>Gunneridae</taxon>
        <taxon>Pentapetalae</taxon>
        <taxon>rosids</taxon>
        <taxon>fabids</taxon>
        <taxon>Fagales</taxon>
        <taxon>Betulaceae</taxon>
        <taxon>Carpinus</taxon>
    </lineage>
</organism>
<dbReference type="Pfam" id="PF00498">
    <property type="entry name" value="FHA"/>
    <property type="match status" value="1"/>
</dbReference>
<protein>
    <recommendedName>
        <fullName evidence="12">FHA domain-containing protein</fullName>
    </recommendedName>
</protein>
<evidence type="ECO:0000313" key="10">
    <source>
        <dbReference type="EMBL" id="KAB8343222.1"/>
    </source>
</evidence>
<evidence type="ECO:0000259" key="9">
    <source>
        <dbReference type="PROSITE" id="PS50089"/>
    </source>
</evidence>
<evidence type="ECO:0000256" key="3">
    <source>
        <dbReference type="ARBA" id="ARBA00022771"/>
    </source>
</evidence>
<feature type="compositionally biased region" description="Acidic residues" evidence="7">
    <location>
        <begin position="506"/>
        <end position="518"/>
    </location>
</feature>
<dbReference type="AlphaFoldDB" id="A0A5N6KTN2"/>
<evidence type="ECO:0000256" key="1">
    <source>
        <dbReference type="ARBA" id="ARBA00022679"/>
    </source>
</evidence>
<evidence type="ECO:0000313" key="11">
    <source>
        <dbReference type="Proteomes" id="UP000327013"/>
    </source>
</evidence>
<feature type="region of interest" description="Disordered" evidence="7">
    <location>
        <begin position="28"/>
        <end position="50"/>
    </location>
</feature>
<dbReference type="Gene3D" id="2.60.200.20">
    <property type="match status" value="1"/>
</dbReference>
<evidence type="ECO:0000256" key="7">
    <source>
        <dbReference type="SAM" id="MobiDB-lite"/>
    </source>
</evidence>
<keyword evidence="4" id="KW-0833">Ubl conjugation pathway</keyword>
<dbReference type="SMART" id="SM00240">
    <property type="entry name" value="FHA"/>
    <property type="match status" value="1"/>
</dbReference>
<keyword evidence="1" id="KW-0808">Transferase</keyword>
<sequence>MLPHDLAATLVSHPFLADSEVEIMLQTGSTSPTSTTSATPASPPRSGRLRGLSYLRNYTHNHLHLRPNTAEPDASTDRASRPRLNRAATEDSPPSSSHTSERDTRPHRSNHRRHIDRALPNTSRTPSPLQADGWLPASGVSAGSAGPATQIETALSASQAGMVQHDGQALDLPADLSSTAASETKKRSRSTKPTIQFIPYNDISSRSRPSLDFARISRTLPQPTSVIKVGRYSERDSNIECTPSQPSESPVGFKSKVVSRKHCEFWCEGEQWYVKDVGSSSGTFLNHVRLSPPALESKPFLIRDGDIIQLGIDFKGGEEMIFRCVKMRLECNRGWQKTVNKFNKSTHKQLRNLTRANGDEMKPNEASRSSTECTICLNSIAPCQALFVAPCSHTWHFKCIRKLLEAPPIHEFTCPNCRAQAYLNADVEEPEGYAESIESVPSEADQTQQVNDLTNAESPSQLAARTLSNQTEFADEVGDLRLTDDDDPMLLQHIPSPPPEHAAEHSDEDMSEEGESEEMASTPQASAPVNIPRPAGSTPSRAASGRARTPSASASHSLAPDVLNGEGPLTPRNNAGPFVFDGSADDPAAQRAASTGRNEMTNLNSIV</sequence>
<dbReference type="SUPFAM" id="SSF49879">
    <property type="entry name" value="SMAD/FHA domain"/>
    <property type="match status" value="1"/>
</dbReference>
<dbReference type="PROSITE" id="PS50006">
    <property type="entry name" value="FHA_DOMAIN"/>
    <property type="match status" value="1"/>
</dbReference>
<feature type="region of interest" description="Disordered" evidence="7">
    <location>
        <begin position="63"/>
        <end position="146"/>
    </location>
</feature>
<dbReference type="Proteomes" id="UP000327013">
    <property type="component" value="Unassembled WGS sequence"/>
</dbReference>
<proteinExistence type="predicted"/>
<keyword evidence="2" id="KW-0479">Metal-binding</keyword>
<evidence type="ECO:0008006" key="12">
    <source>
        <dbReference type="Google" id="ProtNLM"/>
    </source>
</evidence>
<dbReference type="Gene3D" id="3.30.40.10">
    <property type="entry name" value="Zinc/RING finger domain, C3HC4 (zinc finger)"/>
    <property type="match status" value="1"/>
</dbReference>
<dbReference type="Pfam" id="PF17123">
    <property type="entry name" value="zf-RING_11"/>
    <property type="match status" value="1"/>
</dbReference>
<evidence type="ECO:0000256" key="6">
    <source>
        <dbReference type="PROSITE-ProRule" id="PRU00175"/>
    </source>
</evidence>
<feature type="region of interest" description="Disordered" evidence="7">
    <location>
        <begin position="440"/>
        <end position="462"/>
    </location>
</feature>
<dbReference type="InterPro" id="IPR008984">
    <property type="entry name" value="SMAD_FHA_dom_sf"/>
</dbReference>
<dbReference type="InterPro" id="IPR000253">
    <property type="entry name" value="FHA_dom"/>
</dbReference>
<dbReference type="FunFam" id="2.60.200.20:FF:000030">
    <property type="entry name" value="FHA domain-containing protein"/>
    <property type="match status" value="1"/>
</dbReference>
<reference evidence="10 11" key="1">
    <citation type="submission" date="2019-06" db="EMBL/GenBank/DDBJ databases">
        <title>A chromosomal-level reference genome of Carpinus fangiana (Coryloideae, Betulaceae).</title>
        <authorList>
            <person name="Yang X."/>
            <person name="Wang Z."/>
            <person name="Zhang L."/>
            <person name="Hao G."/>
            <person name="Liu J."/>
            <person name="Yang Y."/>
        </authorList>
    </citation>
    <scope>NUCLEOTIDE SEQUENCE [LARGE SCALE GENOMIC DNA]</scope>
    <source>
        <strain evidence="10">Cfa_2016G</strain>
        <tissue evidence="10">Leaf</tissue>
    </source>
</reference>
<accession>A0A5N6KTN2</accession>
<keyword evidence="5" id="KW-0862">Zinc</keyword>
<keyword evidence="11" id="KW-1185">Reference proteome</keyword>
<dbReference type="GO" id="GO:0000151">
    <property type="term" value="C:ubiquitin ligase complex"/>
    <property type="evidence" value="ECO:0007669"/>
    <property type="project" value="TreeGrafter"/>
</dbReference>
<evidence type="ECO:0000256" key="5">
    <source>
        <dbReference type="ARBA" id="ARBA00022833"/>
    </source>
</evidence>
<feature type="domain" description="FHA" evidence="8">
    <location>
        <begin position="227"/>
        <end position="290"/>
    </location>
</feature>
<feature type="region of interest" description="Disordered" evidence="7">
    <location>
        <begin position="481"/>
        <end position="607"/>
    </location>
</feature>
<evidence type="ECO:0000256" key="4">
    <source>
        <dbReference type="ARBA" id="ARBA00022786"/>
    </source>
</evidence>
<evidence type="ECO:0000256" key="2">
    <source>
        <dbReference type="ARBA" id="ARBA00022723"/>
    </source>
</evidence>
<evidence type="ECO:0000259" key="8">
    <source>
        <dbReference type="PROSITE" id="PS50006"/>
    </source>
</evidence>
<dbReference type="PANTHER" id="PTHR15067:SF7">
    <property type="entry name" value="E3 UBIQUITIN-PROTEIN LIGASE DMA1-RELATED"/>
    <property type="match status" value="1"/>
</dbReference>
<gene>
    <name evidence="10" type="ORF">FH972_022812</name>
</gene>
<dbReference type="GO" id="GO:0032153">
    <property type="term" value="C:cell division site"/>
    <property type="evidence" value="ECO:0007669"/>
    <property type="project" value="TreeGrafter"/>
</dbReference>
<dbReference type="GO" id="GO:0008270">
    <property type="term" value="F:zinc ion binding"/>
    <property type="evidence" value="ECO:0007669"/>
    <property type="project" value="UniProtKB-KW"/>
</dbReference>
<dbReference type="SMART" id="SM00184">
    <property type="entry name" value="RING"/>
    <property type="match status" value="1"/>
</dbReference>